<organism evidence="1 2">
    <name type="scientific">Kuenenia stuttgartiensis</name>
    <dbReference type="NCBI Taxonomy" id="174633"/>
    <lineage>
        <taxon>Bacteria</taxon>
        <taxon>Pseudomonadati</taxon>
        <taxon>Planctomycetota</taxon>
        <taxon>Candidatus Brocadiia</taxon>
        <taxon>Candidatus Brocadiales</taxon>
        <taxon>Candidatus Brocadiaceae</taxon>
        <taxon>Candidatus Kuenenia</taxon>
    </lineage>
</organism>
<dbReference type="AlphaFoldDB" id="A0A6G7GXE0"/>
<proteinExistence type="predicted"/>
<dbReference type="EMBL" id="CP049055">
    <property type="protein sequence ID" value="QII13877.1"/>
    <property type="molecule type" value="Genomic_DNA"/>
</dbReference>
<name>A0A6G7GXE0_KUEST</name>
<reference evidence="1 2" key="1">
    <citation type="submission" date="2020-02" db="EMBL/GenBank/DDBJ databases">
        <title>Newly sequenced genome of strain CSTR1 showed variability in Candidatus Kuenenia stuttgartiensis genomes.</title>
        <authorList>
            <person name="Ding C."/>
            <person name="Adrian L."/>
        </authorList>
    </citation>
    <scope>NUCLEOTIDE SEQUENCE [LARGE SCALE GENOMIC DNA]</scope>
    <source>
        <strain evidence="1 2">CSTR1</strain>
    </source>
</reference>
<sequence length="29" mass="3210">MSGNTMNGECNKQSKKMQIYFNGLVGEIS</sequence>
<protein>
    <submittedName>
        <fullName evidence="1">Uncharacterized protein</fullName>
    </submittedName>
</protein>
<evidence type="ECO:0000313" key="1">
    <source>
        <dbReference type="EMBL" id="QII13877.1"/>
    </source>
</evidence>
<gene>
    <name evidence="1" type="ORF">KsCSTR_44980</name>
</gene>
<dbReference type="Proteomes" id="UP000501926">
    <property type="component" value="Chromosome"/>
</dbReference>
<accession>A0A6G7GXE0</accession>
<evidence type="ECO:0000313" key="2">
    <source>
        <dbReference type="Proteomes" id="UP000501926"/>
    </source>
</evidence>